<evidence type="ECO:0008006" key="4">
    <source>
        <dbReference type="Google" id="ProtNLM"/>
    </source>
</evidence>
<comment type="caution">
    <text evidence="2">The sequence shown here is derived from an EMBL/GenBank/DDBJ whole genome shotgun (WGS) entry which is preliminary data.</text>
</comment>
<proteinExistence type="predicted"/>
<accession>A0ABV7TEQ3</accession>
<evidence type="ECO:0000256" key="1">
    <source>
        <dbReference type="SAM" id="SignalP"/>
    </source>
</evidence>
<organism evidence="2 3">
    <name type="scientific">Lutimaribacter marinistellae</name>
    <dbReference type="NCBI Taxonomy" id="1820329"/>
    <lineage>
        <taxon>Bacteria</taxon>
        <taxon>Pseudomonadati</taxon>
        <taxon>Pseudomonadota</taxon>
        <taxon>Alphaproteobacteria</taxon>
        <taxon>Rhodobacterales</taxon>
        <taxon>Roseobacteraceae</taxon>
        <taxon>Lutimaribacter</taxon>
    </lineage>
</organism>
<dbReference type="Proteomes" id="UP001595629">
    <property type="component" value="Unassembled WGS sequence"/>
</dbReference>
<reference evidence="3" key="1">
    <citation type="journal article" date="2019" name="Int. J. Syst. Evol. Microbiol.">
        <title>The Global Catalogue of Microorganisms (GCM) 10K type strain sequencing project: providing services to taxonomists for standard genome sequencing and annotation.</title>
        <authorList>
            <consortium name="The Broad Institute Genomics Platform"/>
            <consortium name="The Broad Institute Genome Sequencing Center for Infectious Disease"/>
            <person name="Wu L."/>
            <person name="Ma J."/>
        </authorList>
    </citation>
    <scope>NUCLEOTIDE SEQUENCE [LARGE SCALE GENOMIC DNA]</scope>
    <source>
        <strain evidence="3">KCTC 42911</strain>
    </source>
</reference>
<feature type="signal peptide" evidence="1">
    <location>
        <begin position="1"/>
        <end position="23"/>
    </location>
</feature>
<name>A0ABV7TEQ3_9RHOB</name>
<gene>
    <name evidence="2" type="ORF">ACFORG_05500</name>
</gene>
<keyword evidence="3" id="KW-1185">Reference proteome</keyword>
<keyword evidence="1" id="KW-0732">Signal</keyword>
<dbReference type="EMBL" id="JBHRXI010000004">
    <property type="protein sequence ID" value="MFC3613209.1"/>
    <property type="molecule type" value="Genomic_DNA"/>
</dbReference>
<protein>
    <recommendedName>
        <fullName evidence="4">Invasion protein IalB, involved in pathogenesis</fullName>
    </recommendedName>
</protein>
<dbReference type="RefSeq" id="WP_386734382.1">
    <property type="nucleotide sequence ID" value="NZ_JBHRXI010000004.1"/>
</dbReference>
<evidence type="ECO:0000313" key="2">
    <source>
        <dbReference type="EMBL" id="MFC3613209.1"/>
    </source>
</evidence>
<feature type="chain" id="PRO_5045376919" description="Invasion protein IalB, involved in pathogenesis" evidence="1">
    <location>
        <begin position="24"/>
        <end position="177"/>
    </location>
</feature>
<evidence type="ECO:0000313" key="3">
    <source>
        <dbReference type="Proteomes" id="UP001595629"/>
    </source>
</evidence>
<sequence>MSAQSLFKTIALAGAVFATSAVASDNVLPSADTQFTKWGEESGWTIYVDPDRKACLIEAVDKMRNVVQMGLTADHGLGYMGIFTQADIELESGEENIAVLLGETLYFGTVSRKTKHLPEGYKGGYFLTDDPEFVEQVRKQYVMTVFPEKEYAFSVNLDGTFKAIEAARKCNEEQMGS</sequence>